<evidence type="ECO:0000313" key="6">
    <source>
        <dbReference type="WBParaSite" id="Pan_g18112.t1"/>
    </source>
</evidence>
<proteinExistence type="predicted"/>
<dbReference type="PANTHER" id="PTHR46708:SF2">
    <property type="entry name" value="FIBRONECTIN TYPE-III DOMAIN-CONTAINING PROTEIN"/>
    <property type="match status" value="1"/>
</dbReference>
<feature type="transmembrane region" description="Helical" evidence="3">
    <location>
        <begin position="915"/>
        <end position="935"/>
    </location>
</feature>
<dbReference type="Gene3D" id="2.60.40.10">
    <property type="entry name" value="Immunoglobulins"/>
    <property type="match status" value="3"/>
</dbReference>
<reference evidence="6" key="2">
    <citation type="submission" date="2020-10" db="UniProtKB">
        <authorList>
            <consortium name="WormBaseParasite"/>
        </authorList>
    </citation>
    <scope>IDENTIFICATION</scope>
</reference>
<organism evidence="5 6">
    <name type="scientific">Panagrellus redivivus</name>
    <name type="common">Microworm</name>
    <dbReference type="NCBI Taxonomy" id="6233"/>
    <lineage>
        <taxon>Eukaryota</taxon>
        <taxon>Metazoa</taxon>
        <taxon>Ecdysozoa</taxon>
        <taxon>Nematoda</taxon>
        <taxon>Chromadorea</taxon>
        <taxon>Rhabditida</taxon>
        <taxon>Tylenchina</taxon>
        <taxon>Panagrolaimomorpha</taxon>
        <taxon>Panagrolaimoidea</taxon>
        <taxon>Panagrolaimidae</taxon>
        <taxon>Panagrellus</taxon>
    </lineage>
</organism>
<dbReference type="EC" id="3.1.3.48" evidence="1"/>
<dbReference type="InterPro" id="IPR013783">
    <property type="entry name" value="Ig-like_fold"/>
</dbReference>
<evidence type="ECO:0000313" key="5">
    <source>
        <dbReference type="Proteomes" id="UP000492821"/>
    </source>
</evidence>
<dbReference type="GO" id="GO:0004725">
    <property type="term" value="F:protein tyrosine phosphatase activity"/>
    <property type="evidence" value="ECO:0007669"/>
    <property type="project" value="UniProtKB-EC"/>
</dbReference>
<keyword evidence="3" id="KW-1133">Transmembrane helix</keyword>
<dbReference type="PROSITE" id="PS51257">
    <property type="entry name" value="PROKAR_LIPOPROTEIN"/>
    <property type="match status" value="1"/>
</dbReference>
<dbReference type="CDD" id="cd00063">
    <property type="entry name" value="FN3"/>
    <property type="match status" value="3"/>
</dbReference>
<dbReference type="InterPro" id="IPR003961">
    <property type="entry name" value="FN3_dom"/>
</dbReference>
<keyword evidence="3" id="KW-0472">Membrane</keyword>
<accession>A0A7E4VAM7</accession>
<dbReference type="PANTHER" id="PTHR46708">
    <property type="entry name" value="TENASCIN"/>
    <property type="match status" value="1"/>
</dbReference>
<sequence length="937" mass="105058">MITVLKHIFDIRPRARLRLISIFFIVLISCVQNVFSSSVYIDWTPDLPTNLNVLHFTIDYTPQVGEPPPQTAFAKTARSAVINNTVPSTEYTVRVTATLADGTEAIVVQKNLPSSPLPPILDAISTTKTEATVSYFPPEGSDQEIGYYIEYYPEHKPEYTNYVETKASIVKLRGLEPGTTYIIKIYTVYLGMPSLTFIETEFRTEGQPDSDSSLATTDEPMSTIDLQYAIKTLPPNLQLPPDAPPTVRSWTTHAPRSIESIENGFDEKPDYSSIDPMSIVTSLVHAIDSLATTPMPAPIPEVPPSRAPVFVPETPVIPKVPLTTPMSSMGSGDISEELEPLPVDVGPEDSEFEIVSKGNKNSGEGKLSIEASPIRIKKEEDQLKLEWDPPMSALCDTYIVNYTVLTLSEPKHFSIGTAVTNAQMKLLFGHKLDVRVNCMFEGSLTKQWWAHRFIDLGKPAPVENLHITHLETNEFFTASVTIDFDWPKSHDFEFYDILVAWNVGKKILGNNHLRVNEKGPITIGKLEASKLYTITVRNVSRELDLASAAKGLRQVTPPIITSTLYPGQISNNAININFGESDPEHVFDSYELTFSGANKNITKKLKKDDEKSFTFNKLIPGKTYHFEVFTVYKGIKSRPVIADITTYPLKVTKLYPVLGPGYATLYWDIENVADNDCRYRLGYTSTSSGLLKEQTVELKNTNHYRFNKLEYETYYTFTITVIMGTGEAEAESDAESVTVGFSQRPTSSPLLQRYGSRELSITFENDHRIFFDTNGQVESFAIIVSEDIRLGGDAFELKSYYEVKSEDVWPAYRASHSNYNPFRNRGAKNTATYVIGEEDCDRRKLDEPYCNGPLRSQTDYYVKIRAYTVSNVAMETEWVSVNGLIDEAPKDAARRLPCHMYLNGCPRSDATRPTVLHIVFACVSTLVALVSYRFLSL</sequence>
<dbReference type="InterPro" id="IPR041201">
    <property type="entry name" value="PTPRJ_TM"/>
</dbReference>
<feature type="domain" description="Fibronectin type-III" evidence="4">
    <location>
        <begin position="24"/>
        <end position="114"/>
    </location>
</feature>
<dbReference type="Pfam" id="PF18861">
    <property type="entry name" value="PTP_tm"/>
    <property type="match status" value="1"/>
</dbReference>
<dbReference type="AlphaFoldDB" id="A0A7E4VAM7"/>
<name>A0A7E4VAM7_PANRE</name>
<evidence type="ECO:0000256" key="1">
    <source>
        <dbReference type="ARBA" id="ARBA00013064"/>
    </source>
</evidence>
<dbReference type="InterPro" id="IPR036116">
    <property type="entry name" value="FN3_sf"/>
</dbReference>
<dbReference type="Proteomes" id="UP000492821">
    <property type="component" value="Unassembled WGS sequence"/>
</dbReference>
<protein>
    <recommendedName>
        <fullName evidence="1">protein-tyrosine-phosphatase</fullName>
        <ecNumber evidence="1">3.1.3.48</ecNumber>
    </recommendedName>
</protein>
<evidence type="ECO:0000259" key="4">
    <source>
        <dbReference type="PROSITE" id="PS50853"/>
    </source>
</evidence>
<keyword evidence="5" id="KW-1185">Reference proteome</keyword>
<dbReference type="InterPro" id="IPR050991">
    <property type="entry name" value="ECM_Regulatory_Proteins"/>
</dbReference>
<keyword evidence="3" id="KW-0812">Transmembrane</keyword>
<evidence type="ECO:0000256" key="2">
    <source>
        <dbReference type="ARBA" id="ARBA00022737"/>
    </source>
</evidence>
<dbReference type="SUPFAM" id="SSF49265">
    <property type="entry name" value="Fibronectin type III"/>
    <property type="match status" value="3"/>
</dbReference>
<dbReference type="WBParaSite" id="Pan_g18112.t1">
    <property type="protein sequence ID" value="Pan_g18112.t1"/>
    <property type="gene ID" value="Pan_g18112"/>
</dbReference>
<keyword evidence="2" id="KW-0677">Repeat</keyword>
<dbReference type="SMART" id="SM00060">
    <property type="entry name" value="FN3"/>
    <property type="match status" value="5"/>
</dbReference>
<dbReference type="Pfam" id="PF00041">
    <property type="entry name" value="fn3"/>
    <property type="match status" value="3"/>
</dbReference>
<dbReference type="PROSITE" id="PS50853">
    <property type="entry name" value="FN3"/>
    <property type="match status" value="2"/>
</dbReference>
<evidence type="ECO:0000256" key="3">
    <source>
        <dbReference type="SAM" id="Phobius"/>
    </source>
</evidence>
<feature type="domain" description="Fibronectin type-III" evidence="4">
    <location>
        <begin position="115"/>
        <end position="207"/>
    </location>
</feature>
<reference evidence="5" key="1">
    <citation type="journal article" date="2013" name="Genetics">
        <title>The draft genome and transcriptome of Panagrellus redivivus are shaped by the harsh demands of a free-living lifestyle.</title>
        <authorList>
            <person name="Srinivasan J."/>
            <person name="Dillman A.R."/>
            <person name="Macchietto M.G."/>
            <person name="Heikkinen L."/>
            <person name="Lakso M."/>
            <person name="Fracchia K.M."/>
            <person name="Antoshechkin I."/>
            <person name="Mortazavi A."/>
            <person name="Wong G."/>
            <person name="Sternberg P.W."/>
        </authorList>
    </citation>
    <scope>NUCLEOTIDE SEQUENCE [LARGE SCALE GENOMIC DNA]</scope>
    <source>
        <strain evidence="5">MT8872</strain>
    </source>
</reference>